<dbReference type="InterPro" id="IPR017880">
    <property type="entry name" value="KilA_N"/>
</dbReference>
<dbReference type="Proteomes" id="UP000887159">
    <property type="component" value="Unassembled WGS sequence"/>
</dbReference>
<organism evidence="3 4">
    <name type="scientific">Trichonephila clavipes</name>
    <name type="common">Golden silk orbweaver</name>
    <name type="synonym">Nephila clavipes</name>
    <dbReference type="NCBI Taxonomy" id="2585209"/>
    <lineage>
        <taxon>Eukaryota</taxon>
        <taxon>Metazoa</taxon>
        <taxon>Ecdysozoa</taxon>
        <taxon>Arthropoda</taxon>
        <taxon>Chelicerata</taxon>
        <taxon>Arachnida</taxon>
        <taxon>Araneae</taxon>
        <taxon>Araneomorphae</taxon>
        <taxon>Entelegynae</taxon>
        <taxon>Araneoidea</taxon>
        <taxon>Nephilidae</taxon>
        <taxon>Trichonephila</taxon>
    </lineage>
</organism>
<name>A0A8X6SV78_TRICX</name>
<dbReference type="Pfam" id="PF12299">
    <property type="entry name" value="DUF3627"/>
    <property type="match status" value="1"/>
</dbReference>
<dbReference type="Pfam" id="PF04383">
    <property type="entry name" value="KilA-N"/>
    <property type="match status" value="1"/>
</dbReference>
<evidence type="ECO:0000256" key="1">
    <source>
        <dbReference type="SAM" id="Coils"/>
    </source>
</evidence>
<dbReference type="AlphaFoldDB" id="A0A8X6SV78"/>
<dbReference type="InterPro" id="IPR022549">
    <property type="entry name" value="DUF3627"/>
</dbReference>
<dbReference type="PROSITE" id="PS51301">
    <property type="entry name" value="KILA_N"/>
    <property type="match status" value="1"/>
</dbReference>
<dbReference type="InterPro" id="IPR018004">
    <property type="entry name" value="KilA/APSES_HTH"/>
</dbReference>
<keyword evidence="1" id="KW-0175">Coiled coil</keyword>
<keyword evidence="4" id="KW-1185">Reference proteome</keyword>
<gene>
    <name evidence="3" type="primary">IIV6-006L</name>
    <name evidence="3" type="ORF">TNCV_1118581</name>
</gene>
<dbReference type="EMBL" id="BMAU01021356">
    <property type="protein sequence ID" value="GFY20624.1"/>
    <property type="molecule type" value="Genomic_DNA"/>
</dbReference>
<evidence type="ECO:0000259" key="2">
    <source>
        <dbReference type="PROSITE" id="PS51301"/>
    </source>
</evidence>
<reference evidence="3" key="1">
    <citation type="submission" date="2020-08" db="EMBL/GenBank/DDBJ databases">
        <title>Multicomponent nature underlies the extraordinary mechanical properties of spider dragline silk.</title>
        <authorList>
            <person name="Kono N."/>
            <person name="Nakamura H."/>
            <person name="Mori M."/>
            <person name="Yoshida Y."/>
            <person name="Ohtoshi R."/>
            <person name="Malay A.D."/>
            <person name="Moran D.A.P."/>
            <person name="Tomita M."/>
            <person name="Numata K."/>
            <person name="Arakawa K."/>
        </authorList>
    </citation>
    <scope>NUCLEOTIDE SEQUENCE</scope>
</reference>
<protein>
    <submittedName>
        <fullName evidence="3">Putative KilA-N domain-containing protein 006L</fullName>
    </submittedName>
</protein>
<feature type="coiled-coil region" evidence="1">
    <location>
        <begin position="133"/>
        <end position="160"/>
    </location>
</feature>
<sequence length="285" mass="33389">MSLNDICYEQIKDNFYYGLFGDFRLVIDKNTGCFNATKLCQLDGKQFYNWTRLERSKNLMKYFETKSRPSDVRSGVYEVKGDNNDALNKQITGQYVRQELILDIASWISVEFYVRCNRVILNYFVNEYKTMDKNEFEGKLREIEDKMKEKDKEINDQAEKVSTIQHKLEVSVEDRAPQPAKKSKRERFVLLKRNDETYPYYAIRAQNAHVKTALKKQSSCYKQVSILLDLSCHPNSKTLYERIRAELKKKGVTFNICAISLADSAVKEEELVKAMKAINDEKRDV</sequence>
<evidence type="ECO:0000313" key="3">
    <source>
        <dbReference type="EMBL" id="GFY20624.1"/>
    </source>
</evidence>
<proteinExistence type="predicted"/>
<accession>A0A8X6SV78</accession>
<feature type="domain" description="KilA-N" evidence="2">
    <location>
        <begin position="14"/>
        <end position="123"/>
    </location>
</feature>
<evidence type="ECO:0000313" key="4">
    <source>
        <dbReference type="Proteomes" id="UP000887159"/>
    </source>
</evidence>
<comment type="caution">
    <text evidence="3">The sequence shown here is derived from an EMBL/GenBank/DDBJ whole genome shotgun (WGS) entry which is preliminary data.</text>
</comment>